<sequence>MKKKNIFQTKNLLYGFVPIHVLNQMNVLTIHLRNGDMAGTILGLISIILGTQRQESQKPPYLASAQADKKAGHRQR</sequence>
<dbReference type="EMBL" id="JACHGF010000002">
    <property type="protein sequence ID" value="MBB5283559.1"/>
    <property type="molecule type" value="Genomic_DNA"/>
</dbReference>
<dbReference type="RefSeq" id="WP_184173050.1">
    <property type="nucleotide sequence ID" value="NZ_JACHGF010000002.1"/>
</dbReference>
<feature type="region of interest" description="Disordered" evidence="1">
    <location>
        <begin position="54"/>
        <end position="76"/>
    </location>
</feature>
<name>A0A840TV61_9BACT</name>
<dbReference type="Proteomes" id="UP000557307">
    <property type="component" value="Unassembled WGS sequence"/>
</dbReference>
<dbReference type="AlphaFoldDB" id="A0A840TV61"/>
<comment type="caution">
    <text evidence="2">The sequence shown here is derived from an EMBL/GenBank/DDBJ whole genome shotgun (WGS) entry which is preliminary data.</text>
</comment>
<organism evidence="2 3">
    <name type="scientific">Rhabdobacter roseus</name>
    <dbReference type="NCBI Taxonomy" id="1655419"/>
    <lineage>
        <taxon>Bacteria</taxon>
        <taxon>Pseudomonadati</taxon>
        <taxon>Bacteroidota</taxon>
        <taxon>Cytophagia</taxon>
        <taxon>Cytophagales</taxon>
        <taxon>Cytophagaceae</taxon>
        <taxon>Rhabdobacter</taxon>
    </lineage>
</organism>
<evidence type="ECO:0000313" key="3">
    <source>
        <dbReference type="Proteomes" id="UP000557307"/>
    </source>
</evidence>
<protein>
    <submittedName>
        <fullName evidence="2">Uncharacterized protein</fullName>
    </submittedName>
</protein>
<proteinExistence type="predicted"/>
<keyword evidence="3" id="KW-1185">Reference proteome</keyword>
<gene>
    <name evidence="2" type="ORF">HNQ92_001685</name>
</gene>
<evidence type="ECO:0000256" key="1">
    <source>
        <dbReference type="SAM" id="MobiDB-lite"/>
    </source>
</evidence>
<evidence type="ECO:0000313" key="2">
    <source>
        <dbReference type="EMBL" id="MBB5283559.1"/>
    </source>
</evidence>
<reference evidence="2 3" key="1">
    <citation type="submission" date="2020-08" db="EMBL/GenBank/DDBJ databases">
        <title>Genomic Encyclopedia of Type Strains, Phase IV (KMG-IV): sequencing the most valuable type-strain genomes for metagenomic binning, comparative biology and taxonomic classification.</title>
        <authorList>
            <person name="Goeker M."/>
        </authorList>
    </citation>
    <scope>NUCLEOTIDE SEQUENCE [LARGE SCALE GENOMIC DNA]</scope>
    <source>
        <strain evidence="2 3">DSM 105074</strain>
    </source>
</reference>
<accession>A0A840TV61</accession>